<reference evidence="3" key="2">
    <citation type="submission" date="2018-07" db="EMBL/GenBank/DDBJ databases">
        <authorList>
            <person name="Quirk P.G."/>
            <person name="Krulwich T.A."/>
        </authorList>
    </citation>
    <scope>NUCLEOTIDE SEQUENCE</scope>
</reference>
<accession>A0A336KND9</accession>
<dbReference type="EMBL" id="UFQT01000668">
    <property type="protein sequence ID" value="SSX26326.1"/>
    <property type="molecule type" value="Genomic_DNA"/>
</dbReference>
<dbReference type="SUPFAM" id="SSF51905">
    <property type="entry name" value="FAD/NAD(P)-binding domain"/>
    <property type="match status" value="1"/>
</dbReference>
<feature type="domain" description="Amine oxidase" evidence="1">
    <location>
        <begin position="29"/>
        <end position="516"/>
    </location>
</feature>
<protein>
    <submittedName>
        <fullName evidence="2">CSON013321 protein</fullName>
    </submittedName>
</protein>
<dbReference type="Gene3D" id="3.50.50.60">
    <property type="entry name" value="FAD/NAD(P)-binding domain"/>
    <property type="match status" value="1"/>
</dbReference>
<dbReference type="Gene3D" id="3.90.660.10">
    <property type="match status" value="1"/>
</dbReference>
<dbReference type="VEuPathDB" id="VectorBase:CSON013321"/>
<evidence type="ECO:0000313" key="2">
    <source>
        <dbReference type="EMBL" id="SSX05969.1"/>
    </source>
</evidence>
<organism evidence="2">
    <name type="scientific">Culicoides sonorensis</name>
    <name type="common">Biting midge</name>
    <dbReference type="NCBI Taxonomy" id="179676"/>
    <lineage>
        <taxon>Eukaryota</taxon>
        <taxon>Metazoa</taxon>
        <taxon>Ecdysozoa</taxon>
        <taxon>Arthropoda</taxon>
        <taxon>Hexapoda</taxon>
        <taxon>Insecta</taxon>
        <taxon>Pterygota</taxon>
        <taxon>Neoptera</taxon>
        <taxon>Endopterygota</taxon>
        <taxon>Diptera</taxon>
        <taxon>Nematocera</taxon>
        <taxon>Chironomoidea</taxon>
        <taxon>Ceratopogonidae</taxon>
        <taxon>Ceratopogoninae</taxon>
        <taxon>Culicoides</taxon>
        <taxon>Monoculicoides</taxon>
    </lineage>
</organism>
<dbReference type="OMA" id="ATHENYY"/>
<dbReference type="PANTHER" id="PTHR10742">
    <property type="entry name" value="FLAVIN MONOAMINE OXIDASE"/>
    <property type="match status" value="1"/>
</dbReference>
<reference evidence="2" key="1">
    <citation type="submission" date="2018-04" db="EMBL/GenBank/DDBJ databases">
        <authorList>
            <person name="Go L.Y."/>
            <person name="Mitchell J.A."/>
        </authorList>
    </citation>
    <scope>NUCLEOTIDE SEQUENCE</scope>
    <source>
        <tissue evidence="2">Whole organism</tissue>
    </source>
</reference>
<sequence>MPNQMPTEIQLNHPEIVQEVDVIILGGGLAGLGAAYHLKKSSAQTFVILEANNIPGGRILAGNLHNSNMIETEKDSENVINAGAQWLHGRENPLFEIANKHGLLSDELSEEGLGVYLRNDGYRFNEFLVNKVDFIVGQILEKCESFAQNPNTQESIPKSIGSYFITEFDKRLSEFKSDHEKVLAKQLLDWHIRFQIIDNSCLSIDDVSAKSWGTYSFNGESCQAHINFKKSFYDIIEVLVEEIGKNKIKCNNTVEKICWGLLFNENNADDGKPSNMPKNLILTKNGNVFVAKHVICTFSLGVLKNKMNNMFQPQLPNTHQMAINSMGFAAIDKIFLQFDTAWWGNEKGFQLIFEDSHYENADWTRMISGFDILHPGPPNTLLCWIGGMGAIEMEKQKDEEIIDKILQLLQKFTKSHISKPINYYVTRWHTNPLVCGAYSYCSTKCDDDNILPKNLSIPVFYKNLNIKNCPINVNNVDEHTNDGPLLLFAGEACHDKYYSTAHGAFISGIEQATKVIEYIQNAK</sequence>
<dbReference type="EMBL" id="UFQS01000668">
    <property type="protein sequence ID" value="SSX05969.1"/>
    <property type="molecule type" value="Genomic_DNA"/>
</dbReference>
<dbReference type="SUPFAM" id="SSF54373">
    <property type="entry name" value="FAD-linked reductases, C-terminal domain"/>
    <property type="match status" value="1"/>
</dbReference>
<dbReference type="PANTHER" id="PTHR10742:SF416">
    <property type="entry name" value="SPERMINE OXIDASE"/>
    <property type="match status" value="1"/>
</dbReference>
<evidence type="ECO:0000313" key="3">
    <source>
        <dbReference type="EMBL" id="SSX26326.1"/>
    </source>
</evidence>
<dbReference type="AlphaFoldDB" id="A0A336KND9"/>
<dbReference type="InterPro" id="IPR002937">
    <property type="entry name" value="Amino_oxidase"/>
</dbReference>
<evidence type="ECO:0000259" key="1">
    <source>
        <dbReference type="Pfam" id="PF01593"/>
    </source>
</evidence>
<dbReference type="InterPro" id="IPR036188">
    <property type="entry name" value="FAD/NAD-bd_sf"/>
</dbReference>
<dbReference type="InterPro" id="IPR050281">
    <property type="entry name" value="Flavin_monoamine_oxidase"/>
</dbReference>
<name>A0A336KND9_CULSO</name>
<proteinExistence type="predicted"/>
<dbReference type="GO" id="GO:0046592">
    <property type="term" value="F:polyamine oxidase activity"/>
    <property type="evidence" value="ECO:0007669"/>
    <property type="project" value="TreeGrafter"/>
</dbReference>
<gene>
    <name evidence="2" type="primary">CSON013321</name>
</gene>
<dbReference type="Pfam" id="PF01593">
    <property type="entry name" value="Amino_oxidase"/>
    <property type="match status" value="1"/>
</dbReference>